<gene>
    <name evidence="1" type="ORF">CcaverHIS019_0508500</name>
</gene>
<keyword evidence="2" id="KW-1185">Reference proteome</keyword>
<name>A0AA48L776_9TREE</name>
<organism evidence="1 2">
    <name type="scientific">Cutaneotrichosporon cavernicola</name>
    <dbReference type="NCBI Taxonomy" id="279322"/>
    <lineage>
        <taxon>Eukaryota</taxon>
        <taxon>Fungi</taxon>
        <taxon>Dikarya</taxon>
        <taxon>Basidiomycota</taxon>
        <taxon>Agaricomycotina</taxon>
        <taxon>Tremellomycetes</taxon>
        <taxon>Trichosporonales</taxon>
        <taxon>Trichosporonaceae</taxon>
        <taxon>Cutaneotrichosporon</taxon>
    </lineage>
</organism>
<reference evidence="1" key="1">
    <citation type="journal article" date="2023" name="BMC Genomics">
        <title>Chromosome-level genome assemblies of Cutaneotrichosporon spp. (Trichosporonales, Basidiomycota) reveal imbalanced evolution between nucleotide sequences and chromosome synteny.</title>
        <authorList>
            <person name="Kobayashi Y."/>
            <person name="Kayamori A."/>
            <person name="Aoki K."/>
            <person name="Shiwa Y."/>
            <person name="Matsutani M."/>
            <person name="Fujita N."/>
            <person name="Sugita T."/>
            <person name="Iwasaki W."/>
            <person name="Tanaka N."/>
            <person name="Takashima M."/>
        </authorList>
    </citation>
    <scope>NUCLEOTIDE SEQUENCE</scope>
    <source>
        <strain evidence="1">HIS019</strain>
    </source>
</reference>
<dbReference type="AlphaFoldDB" id="A0AA48L776"/>
<sequence>MADEAGDFEIAETDTRVEGHVPVLADRGRREGKARTWRDVDTSNLPPLKKEDVKFFPLPADFDNTITAATSRRTERISVRYPLFIGTSMPASHVPGGGALFPPPFVPPLHAGVFPDGMAANSREREHLARRSNDARAGTGFVFPTPGSARVFVLASKARVSTLSVERRRCRARFLQALKLVINRSDDVPPLNHNRVYSFVLHPSIHDAPFKDICETVEKAIREMDRKLKPTPRGQPRWTTHKS</sequence>
<dbReference type="GeneID" id="85497092"/>
<dbReference type="RefSeq" id="XP_060458487.1">
    <property type="nucleotide sequence ID" value="XM_060602054.1"/>
</dbReference>
<dbReference type="Proteomes" id="UP001233271">
    <property type="component" value="Chromosome 5"/>
</dbReference>
<dbReference type="EMBL" id="AP028216">
    <property type="protein sequence ID" value="BEI93222.1"/>
    <property type="molecule type" value="Genomic_DNA"/>
</dbReference>
<protein>
    <submittedName>
        <fullName evidence="1">Uncharacterized protein</fullName>
    </submittedName>
</protein>
<dbReference type="KEGG" id="ccac:CcaHIS019_0508500"/>
<accession>A0AA48L776</accession>
<evidence type="ECO:0000313" key="1">
    <source>
        <dbReference type="EMBL" id="BEI93222.1"/>
    </source>
</evidence>
<evidence type="ECO:0000313" key="2">
    <source>
        <dbReference type="Proteomes" id="UP001233271"/>
    </source>
</evidence>
<proteinExistence type="predicted"/>